<name>L0GVH7_9GAMM</name>
<organism evidence="1 2">
    <name type="scientific">Thioflavicoccus mobilis 8321</name>
    <dbReference type="NCBI Taxonomy" id="765912"/>
    <lineage>
        <taxon>Bacteria</taxon>
        <taxon>Pseudomonadati</taxon>
        <taxon>Pseudomonadota</taxon>
        <taxon>Gammaproteobacteria</taxon>
        <taxon>Chromatiales</taxon>
        <taxon>Chromatiaceae</taxon>
        <taxon>Thioflavicoccus</taxon>
    </lineage>
</organism>
<dbReference type="RefSeq" id="WP_015279523.1">
    <property type="nucleotide sequence ID" value="NC_019940.1"/>
</dbReference>
<dbReference type="InterPro" id="IPR036782">
    <property type="entry name" value="NE0471-like_N"/>
</dbReference>
<evidence type="ECO:0000313" key="1">
    <source>
        <dbReference type="EMBL" id="AGA89375.1"/>
    </source>
</evidence>
<dbReference type="EMBL" id="CP003051">
    <property type="protein sequence ID" value="AGA89375.1"/>
    <property type="molecule type" value="Genomic_DNA"/>
</dbReference>
<dbReference type="Proteomes" id="UP000010816">
    <property type="component" value="Chromosome"/>
</dbReference>
<dbReference type="eggNOG" id="ENOG50331CA">
    <property type="taxonomic scope" value="Bacteria"/>
</dbReference>
<dbReference type="PATRIC" id="fig|765912.4.peg.505"/>
<gene>
    <name evidence="1" type="ORF">Thimo_0523</name>
</gene>
<dbReference type="SUPFAM" id="SSF143880">
    <property type="entry name" value="NE0471 N-terminal domain-like"/>
    <property type="match status" value="1"/>
</dbReference>
<reference evidence="1 2" key="1">
    <citation type="submission" date="2011-09" db="EMBL/GenBank/DDBJ databases">
        <title>Complete sequence of chromosome of Thioflavicoccus mobilis 8321.</title>
        <authorList>
            <consortium name="US DOE Joint Genome Institute"/>
            <person name="Lucas S."/>
            <person name="Han J."/>
            <person name="Lapidus A."/>
            <person name="Cheng J.-F."/>
            <person name="Goodwin L."/>
            <person name="Pitluck S."/>
            <person name="Peters L."/>
            <person name="Ovchinnikova G."/>
            <person name="Lu M."/>
            <person name="Detter J.C."/>
            <person name="Han C."/>
            <person name="Tapia R."/>
            <person name="Land M."/>
            <person name="Hauser L."/>
            <person name="Kyrpides N."/>
            <person name="Ivanova N."/>
            <person name="Pagani I."/>
            <person name="Vogl K."/>
            <person name="Liu Z."/>
            <person name="Imhoff J."/>
            <person name="Thiel V."/>
            <person name="Frigaard N.-U."/>
            <person name="Bryant D."/>
            <person name="Woyke T."/>
        </authorList>
    </citation>
    <scope>NUCLEOTIDE SEQUENCE [LARGE SCALE GENOMIC DNA]</scope>
    <source>
        <strain evidence="1 2">8321</strain>
    </source>
</reference>
<evidence type="ECO:0008006" key="3">
    <source>
        <dbReference type="Google" id="ProtNLM"/>
    </source>
</evidence>
<dbReference type="Pfam" id="PF10387">
    <property type="entry name" value="DUF2442"/>
    <property type="match status" value="1"/>
</dbReference>
<protein>
    <recommendedName>
        <fullName evidence="3">DUF2442 domain-containing protein</fullName>
    </recommendedName>
</protein>
<dbReference type="OrthoDB" id="3233810at2"/>
<dbReference type="InterPro" id="IPR018841">
    <property type="entry name" value="DUF2442"/>
</dbReference>
<dbReference type="HOGENOM" id="CLU_153045_1_1_6"/>
<sequence length="88" mass="9682">MIKIVQAEVIANHVVRLAFSDGSSGELDLTELLDRDGEMVRPLKDPAFFADCFLELGALCWRNGFELSASSLHRKLAHRGALRQADAA</sequence>
<dbReference type="AlphaFoldDB" id="L0GVH7"/>
<proteinExistence type="predicted"/>
<evidence type="ECO:0000313" key="2">
    <source>
        <dbReference type="Proteomes" id="UP000010816"/>
    </source>
</evidence>
<accession>L0GVH7</accession>
<dbReference type="Gene3D" id="3.30.2020.10">
    <property type="entry name" value="NE0471-like N-terminal domain"/>
    <property type="match status" value="1"/>
</dbReference>
<dbReference type="KEGG" id="tmb:Thimo_0523"/>
<keyword evidence="2" id="KW-1185">Reference proteome</keyword>